<feature type="binding site" evidence="21 22">
    <location>
        <position position="475"/>
    </location>
    <ligand>
        <name>Fe(3+)</name>
        <dbReference type="ChEBI" id="CHEBI:29034"/>
    </ligand>
</feature>
<dbReference type="Proteomes" id="UP000000536">
    <property type="component" value="Chromosome"/>
</dbReference>
<reference evidence="19 20" key="1">
    <citation type="journal article" date="2005" name="Genome Res.">
        <title>Complete genome sequence of the hyperthermophilic archaeon Thermococcus kodakaraensis KOD1 and comparison with Pyrococcus genomes.</title>
        <authorList>
            <person name="Fukui T."/>
            <person name="Atomi H."/>
            <person name="Kanai T."/>
            <person name="Matsumi R."/>
            <person name="Fujiwara S."/>
            <person name="Imanaka T."/>
        </authorList>
    </citation>
    <scope>NUCLEOTIDE SEQUENCE [LARGE SCALE GENOMIC DNA]</scope>
    <source>
        <strain evidence="20">ATCC BAA-918 / JCM 12380 / KOD1</strain>
    </source>
</reference>
<dbReference type="SUPFAM" id="SSF50249">
    <property type="entry name" value="Nucleic acid-binding proteins"/>
    <property type="match status" value="1"/>
</dbReference>
<dbReference type="CDD" id="cd07386">
    <property type="entry name" value="MPP_DNA_pol_II_small_archeal_C"/>
    <property type="match status" value="1"/>
</dbReference>
<evidence type="ECO:0000256" key="5">
    <source>
        <dbReference type="ARBA" id="ARBA00022695"/>
    </source>
</evidence>
<comment type="function">
    <text evidence="13 15">Possesses two activities: a DNA synthesis (polymerase) and an exonucleolytic activity that degrades single-stranded DNA in the 3' to 5' direction. Has a template-primer preference which is characteristic of a replicative DNA polymerase.</text>
</comment>
<keyword evidence="4 15" id="KW-0808">Transferase</keyword>
<accession>Q5JET1</accession>
<keyword evidence="7 15" id="KW-0540">Nuclease</keyword>
<feature type="compositionally biased region" description="Polar residues" evidence="16">
    <location>
        <begin position="163"/>
        <end position="178"/>
    </location>
</feature>
<dbReference type="RefSeq" id="WP_011250853.1">
    <property type="nucleotide sequence ID" value="NC_006624.1"/>
</dbReference>
<keyword evidence="21 22" id="KW-0002">3D-structure</keyword>
<gene>
    <name evidence="15" type="primary">polB</name>
    <name evidence="19" type="ordered locus">TK1902</name>
</gene>
<feature type="region of interest" description="Disordered" evidence="16">
    <location>
        <begin position="130"/>
        <end position="254"/>
    </location>
</feature>
<evidence type="ECO:0000256" key="9">
    <source>
        <dbReference type="ARBA" id="ARBA00022839"/>
    </source>
</evidence>
<sequence length="735" mass="80784">MLVEDLLKNNYLITPSAYYLLSDHYKKAFTLAELIKFAKNRGTFVVDSNLAREFLAEKGIISSGNGALDGSVLSGISVSESPVKPNGEAVLESESDESGAIESSLQEGVEDGVESIAEPSAASVEDVVVAGESSLASEGSSLEDEINTEPELSSSMDDGAEVVQSSEGDETSISTGNALGSVDYGGSDSESEALEEASSGGESFISTGTPEDEALLEESPEGEFPDENGFSDESLPVENGSENGYGDSEEYYENGDNGVKPKIVYGDYGVPIAYVADETPEEEKAYSTYSDLVIAPKEGFHYRAKEIPDEWELAFDVKNVKFEVPKVKNAQSKEGEVIIQAYSSYFKSRLKKMRRIFRENPEIGTIVDIAKLSYVREDDVTIIGLVNEKRETRKGYLFEIEDATGRIKVFIGSDKEGANEAYSTIMPDSVVAFRGTPGKGIFFANRVFLPDVPKFKRSKPPLEEKVYAILLSDIHVGSNKFCEEAFIKFLEWLNGEVNSRTEEELVSRIKYIIIGGDVVDGVGIYPGQYNELAIPDIFDQYEALANLLKQVPDHITMFIGPGNHDAARTALPQPGFYEEYAKPLYKLKNAVIISNPAVIRLHGRDFLVAHGRGIEDVVDFVPNRSHHRPAEAMVELLKLRHIAPTFGNKVPIAPDPEDTLVIESVPDLFQAGHVHVMQYKTYNGVFVINTGTWQAQTEFQKMVNIIPTPARVPIIDVETARLRAVVRFDQFCEGV</sequence>
<dbReference type="NCBIfam" id="NF003117">
    <property type="entry name" value="PRK04036.1-2"/>
    <property type="match status" value="1"/>
</dbReference>
<dbReference type="InterPro" id="IPR054750">
    <property type="entry name" value="PolB_N"/>
</dbReference>
<dbReference type="InParanoid" id="Q5JET1"/>
<evidence type="ECO:0007829" key="22">
    <source>
        <dbReference type="PDB" id="6KNC"/>
    </source>
</evidence>
<dbReference type="AlphaFoldDB" id="Q5JET1"/>
<dbReference type="InterPro" id="IPR011149">
    <property type="entry name" value="Pol2_small_arc"/>
</dbReference>
<feature type="compositionally biased region" description="Acidic residues" evidence="16">
    <location>
        <begin position="210"/>
        <end position="230"/>
    </location>
</feature>
<evidence type="ECO:0000256" key="1">
    <source>
        <dbReference type="ARBA" id="ARBA00000563"/>
    </source>
</evidence>
<dbReference type="GO" id="GO:0003887">
    <property type="term" value="F:DNA-directed DNA polymerase activity"/>
    <property type="evidence" value="ECO:0007669"/>
    <property type="project" value="UniProtKB-UniRule"/>
</dbReference>
<dbReference type="GO" id="GO:0006308">
    <property type="term" value="P:DNA catabolic process"/>
    <property type="evidence" value="ECO:0007669"/>
    <property type="project" value="UniProtKB-UniRule"/>
</dbReference>
<organism evidence="19 20">
    <name type="scientific">Thermococcus kodakarensis (strain ATCC BAA-918 / JCM 12380 / KOD1)</name>
    <name type="common">Pyrococcus kodakaraensis (strain KOD1)</name>
    <dbReference type="NCBI Taxonomy" id="69014"/>
    <lineage>
        <taxon>Archaea</taxon>
        <taxon>Methanobacteriati</taxon>
        <taxon>Methanobacteriota</taxon>
        <taxon>Thermococci</taxon>
        <taxon>Thermococcales</taxon>
        <taxon>Thermococcaceae</taxon>
        <taxon>Thermococcus</taxon>
    </lineage>
</organism>
<evidence type="ECO:0000256" key="13">
    <source>
        <dbReference type="ARBA" id="ARBA00024817"/>
    </source>
</evidence>
<feature type="binding site" evidence="21">
    <location>
        <position position="563"/>
    </location>
    <ligand>
        <name>Zn(2+)</name>
        <dbReference type="ChEBI" id="CHEBI:29105"/>
    </ligand>
</feature>
<evidence type="ECO:0000313" key="20">
    <source>
        <dbReference type="Proteomes" id="UP000000536"/>
    </source>
</evidence>
<dbReference type="CDD" id="cd04490">
    <property type="entry name" value="PolII_SU_OBF"/>
    <property type="match status" value="1"/>
</dbReference>
<reference evidence="21 22" key="2">
    <citation type="journal article" date="2020" name="BMC Biol.">
        <title>Two conformations of DNA polymerase D-PCNA-DNA, an archaeal replisome complex, revealed by cryo-electron microscopy.</title>
        <authorList>
            <person name="Mayanagi K."/>
            <person name="Oki K."/>
            <person name="Miyazaki N."/>
            <person name="Ishino S."/>
            <person name="Yamagami T."/>
            <person name="Morikawa K."/>
            <person name="Iwasaki K."/>
            <person name="Kohda D."/>
            <person name="Shirai T."/>
            <person name="Ishino Y."/>
        </authorList>
    </citation>
    <scope>STRUCTURE BY ELECTRON MICROSCOPY (6.90 ANGSTROMS) OF 263-735 IN COMPLEX WITH FE(3+) AND ZN(2+)</scope>
</reference>
<comment type="catalytic activity">
    <reaction evidence="14 15">
        <text>DNA(n) + a 2'-deoxyribonucleoside 5'-triphosphate = DNA(n+1) + diphosphate</text>
        <dbReference type="Rhea" id="RHEA:22508"/>
        <dbReference type="Rhea" id="RHEA-COMP:17339"/>
        <dbReference type="Rhea" id="RHEA-COMP:17340"/>
        <dbReference type="ChEBI" id="CHEBI:33019"/>
        <dbReference type="ChEBI" id="CHEBI:61560"/>
        <dbReference type="ChEBI" id="CHEBI:173112"/>
        <dbReference type="EC" id="2.7.7.7"/>
    </reaction>
</comment>
<keyword evidence="21 22" id="KW-0862">Zinc</keyword>
<feature type="binding site" evidence="21 22">
    <location>
        <position position="517"/>
    </location>
    <ligand>
        <name>Zn(2+)</name>
        <dbReference type="ChEBI" id="CHEBI:29105"/>
    </ligand>
</feature>
<feature type="binding site" evidence="21 22">
    <location>
        <position position="675"/>
    </location>
    <ligand>
        <name>Fe(3+)</name>
        <dbReference type="ChEBI" id="CHEBI:29034"/>
    </ligand>
</feature>
<evidence type="ECO:0000256" key="11">
    <source>
        <dbReference type="ARBA" id="ARBA00023125"/>
    </source>
</evidence>
<dbReference type="GO" id="GO:0042575">
    <property type="term" value="C:DNA polymerase complex"/>
    <property type="evidence" value="ECO:0000318"/>
    <property type="project" value="GO_Central"/>
</dbReference>
<proteinExistence type="evidence at protein level"/>
<feature type="compositionally biased region" description="Low complexity" evidence="16">
    <location>
        <begin position="130"/>
        <end position="140"/>
    </location>
</feature>
<dbReference type="FunFam" id="3.60.21.50:FF:000003">
    <property type="entry name" value="DNA polymerase II small subunit"/>
    <property type="match status" value="1"/>
</dbReference>
<dbReference type="SUPFAM" id="SSF56300">
    <property type="entry name" value="Metallo-dependent phosphatases"/>
    <property type="match status" value="1"/>
</dbReference>
<reference evidence="23" key="3">
    <citation type="journal article" date="2022" name="Nucleic Acids Res.">
        <title>Family D DNA polymerase interacts with GINS to promote CMG-helicase in the archaeal replisome.</title>
        <authorList>
            <person name="Oki K."/>
            <person name="Nagata M."/>
            <person name="Yamagami T."/>
            <person name="Numata T."/>
            <person name="Ishino S."/>
            <person name="Oyama T."/>
            <person name="Ishino Y."/>
        </authorList>
    </citation>
    <scope>X-RAY CRYSTALLOGRAPHY (2.45 ANGSTROMS) OF 1-64</scope>
</reference>
<dbReference type="STRING" id="69014.TK1902"/>
<dbReference type="SMR" id="Q5JET1"/>
<feature type="domain" description="DNA polymerase II small subunit N-terminal" evidence="18">
    <location>
        <begin position="3"/>
        <end position="56"/>
    </location>
</feature>
<dbReference type="KEGG" id="tko:TK1902"/>
<dbReference type="Pfam" id="PF04042">
    <property type="entry name" value="DNA_pol_E_B"/>
    <property type="match status" value="1"/>
</dbReference>
<keyword evidence="11 15" id="KW-0238">DNA-binding</keyword>
<feature type="binding site" evidence="21 22">
    <location>
        <position position="473"/>
    </location>
    <ligand>
        <name>Zn(2+)</name>
        <dbReference type="ChEBI" id="CHEBI:29105"/>
    </ligand>
</feature>
<evidence type="ECO:0000256" key="7">
    <source>
        <dbReference type="ARBA" id="ARBA00022722"/>
    </source>
</evidence>
<keyword evidence="12 15" id="KW-0511">Multifunctional enzyme</keyword>
<feature type="domain" description="DNA polymerase alpha/delta/epsilon subunit B" evidence="17">
    <location>
        <begin position="469"/>
        <end position="673"/>
    </location>
</feature>
<evidence type="ECO:0000256" key="6">
    <source>
        <dbReference type="ARBA" id="ARBA00022705"/>
    </source>
</evidence>
<dbReference type="eggNOG" id="arCOG04455">
    <property type="taxonomic scope" value="Archaea"/>
</dbReference>
<dbReference type="EMBL" id="AP006878">
    <property type="protein sequence ID" value="BAD86091.1"/>
    <property type="molecule type" value="Genomic_DNA"/>
</dbReference>
<name>Q5JET1_THEKO</name>
<feature type="binding site" evidence="21">
    <location>
        <position position="673"/>
    </location>
    <ligand>
        <name>Fe(3+)</name>
        <dbReference type="ChEBI" id="CHEBI:29034"/>
    </ligand>
</feature>
<dbReference type="PDB" id="6KNC">
    <property type="method" value="EM"/>
    <property type="resolution" value="9.30 A"/>
    <property type="chains" value="A=259-735"/>
</dbReference>
<evidence type="ECO:0000256" key="4">
    <source>
        <dbReference type="ARBA" id="ARBA00022679"/>
    </source>
</evidence>
<evidence type="ECO:0000256" key="8">
    <source>
        <dbReference type="ARBA" id="ARBA00022801"/>
    </source>
</evidence>
<dbReference type="EnsemblBacteria" id="BAD86091">
    <property type="protein sequence ID" value="BAD86091"/>
    <property type="gene ID" value="TK1902"/>
</dbReference>
<dbReference type="InterPro" id="IPR029052">
    <property type="entry name" value="Metallo-depent_PP-like"/>
</dbReference>
<dbReference type="PDB" id="6KNB">
    <property type="method" value="EM"/>
    <property type="resolution" value="6.90 A"/>
    <property type="chains" value="A=263-735"/>
</dbReference>
<dbReference type="GeneID" id="78448433"/>
<dbReference type="OrthoDB" id="372039at2157"/>
<evidence type="ECO:0000259" key="18">
    <source>
        <dbReference type="Pfam" id="PF22317"/>
    </source>
</evidence>
<evidence type="ECO:0000259" key="17">
    <source>
        <dbReference type="Pfam" id="PF04042"/>
    </source>
</evidence>
<dbReference type="EC" id="2.7.7.7" evidence="15"/>
<dbReference type="Pfam" id="PF22317">
    <property type="entry name" value="PolB_N"/>
    <property type="match status" value="1"/>
</dbReference>
<dbReference type="Gene3D" id="1.10.8.800">
    <property type="entry name" value="D-family DNA polymerase, DP1 subunit N-terminal domain"/>
    <property type="match status" value="1"/>
</dbReference>
<dbReference type="InterPro" id="IPR024826">
    <property type="entry name" value="DNA_pol_delta/II_ssu"/>
</dbReference>
<evidence type="ECO:0000256" key="12">
    <source>
        <dbReference type="ARBA" id="ARBA00023268"/>
    </source>
</evidence>
<dbReference type="PANTHER" id="PTHR10416">
    <property type="entry name" value="DNA POLYMERASE DELTA SUBUNIT 2"/>
    <property type="match status" value="1"/>
</dbReference>
<evidence type="ECO:0007829" key="21">
    <source>
        <dbReference type="PDB" id="6KNB"/>
    </source>
</evidence>
<evidence type="ECO:0000256" key="16">
    <source>
        <dbReference type="SAM" id="MobiDB-lite"/>
    </source>
</evidence>
<keyword evidence="10 15" id="KW-0239">DNA-directed DNA polymerase</keyword>
<dbReference type="EC" id="3.1.11.1" evidence="15"/>
<keyword evidence="21 22" id="KW-0479">Metal-binding</keyword>
<keyword evidence="5 15" id="KW-0548">Nucleotidyltransferase</keyword>
<dbReference type="InterPro" id="IPR007185">
    <property type="entry name" value="DNA_pol_a/d/e_bsu"/>
</dbReference>
<dbReference type="HAMAP" id="MF_00325">
    <property type="entry name" value="DNApol_II_A_arch"/>
    <property type="match status" value="1"/>
</dbReference>
<comment type="catalytic activity">
    <reaction evidence="1 15">
        <text>Exonucleolytic cleavage in the 3'- to 5'-direction to yield nucleoside 5'-phosphates.</text>
        <dbReference type="EC" id="3.1.11.1"/>
    </reaction>
</comment>
<dbReference type="GO" id="GO:0003677">
    <property type="term" value="F:DNA binding"/>
    <property type="evidence" value="ECO:0007669"/>
    <property type="project" value="UniProtKB-UniRule"/>
</dbReference>
<keyword evidence="9 15" id="KW-0269">Exonuclease</keyword>
<keyword evidence="8 15" id="KW-0378">Hydrolase</keyword>
<dbReference type="InterPro" id="IPR012340">
    <property type="entry name" value="NA-bd_OB-fold"/>
</dbReference>
<comment type="subunit">
    <text evidence="3 15">Heterodimer of a large subunit and a small subunit.</text>
</comment>
<keyword evidence="20" id="KW-1185">Reference proteome</keyword>
<evidence type="ECO:0007829" key="23">
    <source>
        <dbReference type="PDB" id="7E15"/>
    </source>
</evidence>
<dbReference type="Gene3D" id="3.60.21.50">
    <property type="match status" value="1"/>
</dbReference>
<feature type="binding site" evidence="21 22">
    <location>
        <position position="673"/>
    </location>
    <ligand>
        <name>Zn(2+)</name>
        <dbReference type="ChEBI" id="CHEBI:29105"/>
    </ligand>
</feature>
<dbReference type="GO" id="GO:0006271">
    <property type="term" value="P:DNA strand elongation involved in DNA replication"/>
    <property type="evidence" value="ECO:0000318"/>
    <property type="project" value="GO_Central"/>
</dbReference>
<dbReference type="PANTHER" id="PTHR10416:SF0">
    <property type="entry name" value="DNA POLYMERASE DELTA SUBUNIT 2"/>
    <property type="match status" value="1"/>
</dbReference>
<dbReference type="NCBIfam" id="NF003118">
    <property type="entry name" value="PRK04036.1-3"/>
    <property type="match status" value="1"/>
</dbReference>
<dbReference type="PDB" id="7E15">
    <property type="method" value="X-ray"/>
    <property type="resolution" value="2.45 A"/>
    <property type="chains" value="C/F=1-64"/>
</dbReference>
<dbReference type="FunCoup" id="Q5JET1">
    <property type="interactions" value="14"/>
</dbReference>
<dbReference type="GO" id="GO:0008310">
    <property type="term" value="F:single-stranded DNA 3'-5' DNA exonuclease activity"/>
    <property type="evidence" value="ECO:0007669"/>
    <property type="project" value="UniProtKB-EC"/>
</dbReference>
<dbReference type="HOGENOM" id="CLU_027850_1_0_2"/>
<evidence type="ECO:0000256" key="14">
    <source>
        <dbReference type="ARBA" id="ARBA00049244"/>
    </source>
</evidence>
<evidence type="ECO:0000256" key="15">
    <source>
        <dbReference type="HAMAP-Rule" id="MF_00325"/>
    </source>
</evidence>
<evidence type="ECO:0000256" key="2">
    <source>
        <dbReference type="ARBA" id="ARBA00006035"/>
    </source>
</evidence>
<keyword evidence="6 15" id="KW-0235">DNA replication</keyword>
<feature type="binding site" evidence="22">
    <location>
        <position position="610"/>
    </location>
    <ligand>
        <name>Zn(2+)</name>
        <dbReference type="ChEBI" id="CHEBI:29105"/>
    </ligand>
</feature>
<evidence type="ECO:0000313" key="19">
    <source>
        <dbReference type="EMBL" id="BAD86091.1"/>
    </source>
</evidence>
<protein>
    <recommendedName>
        <fullName evidence="15">DNA polymerase II small subunit</fullName>
        <shortName evidence="15">Pol II</shortName>
        <ecNumber evidence="15">2.7.7.7</ecNumber>
    </recommendedName>
    <alternativeName>
        <fullName evidence="15">Exodeoxyribonuclease small subunit</fullName>
        <ecNumber evidence="15">3.1.11.1</ecNumber>
    </alternativeName>
</protein>
<feature type="binding site" evidence="22">
    <location>
        <position position="473"/>
    </location>
    <ligand>
        <name>Fe(3+)</name>
        <dbReference type="ChEBI" id="CHEBI:29034"/>
    </ligand>
</feature>
<feature type="region of interest" description="Disordered" evidence="16">
    <location>
        <begin position="79"/>
        <end position="114"/>
    </location>
</feature>
<dbReference type="PhylomeDB" id="Q5JET1"/>
<evidence type="ECO:0000256" key="10">
    <source>
        <dbReference type="ARBA" id="ARBA00022932"/>
    </source>
</evidence>
<evidence type="ECO:0000256" key="3">
    <source>
        <dbReference type="ARBA" id="ARBA00011315"/>
    </source>
</evidence>
<dbReference type="PATRIC" id="fig|69014.16.peg.1860"/>
<comment type="similarity">
    <text evidence="2 15">Belongs to the DNA polymerase delta/II small subunit family.</text>
</comment>